<evidence type="ECO:0000256" key="16">
    <source>
        <dbReference type="PROSITE-ProRule" id="PRU00209"/>
    </source>
</evidence>
<dbReference type="CDD" id="cd02796">
    <property type="entry name" value="tRNA_bind_bactPheRS"/>
    <property type="match status" value="1"/>
</dbReference>
<keyword evidence="4 15" id="KW-0963">Cytoplasm</keyword>
<keyword evidence="5 16" id="KW-0820">tRNA-binding</keyword>
<dbReference type="GO" id="GO:0140096">
    <property type="term" value="F:catalytic activity, acting on a protein"/>
    <property type="evidence" value="ECO:0007669"/>
    <property type="project" value="UniProtKB-ARBA"/>
</dbReference>
<comment type="subcellular location">
    <subcellularLocation>
        <location evidence="1 15">Cytoplasm</location>
    </subcellularLocation>
</comment>
<dbReference type="InterPro" id="IPR045864">
    <property type="entry name" value="aa-tRNA-synth_II/BPL/LPL"/>
</dbReference>
<dbReference type="GO" id="GO:0009328">
    <property type="term" value="C:phenylalanine-tRNA ligase complex"/>
    <property type="evidence" value="ECO:0007669"/>
    <property type="project" value="TreeGrafter"/>
</dbReference>
<evidence type="ECO:0000256" key="7">
    <source>
        <dbReference type="ARBA" id="ARBA00022723"/>
    </source>
</evidence>
<dbReference type="SUPFAM" id="SSF46955">
    <property type="entry name" value="Putative DNA-binding domain"/>
    <property type="match status" value="1"/>
</dbReference>
<comment type="caution">
    <text evidence="20">The sequence shown here is derived from an EMBL/GenBank/DDBJ whole genome shotgun (WGS) entry which is preliminary data.</text>
</comment>
<dbReference type="FunFam" id="3.50.40.10:FF:000001">
    <property type="entry name" value="Phenylalanine--tRNA ligase beta subunit"/>
    <property type="match status" value="1"/>
</dbReference>
<dbReference type="GO" id="GO:0004826">
    <property type="term" value="F:phenylalanine-tRNA ligase activity"/>
    <property type="evidence" value="ECO:0007669"/>
    <property type="project" value="UniProtKB-UniRule"/>
</dbReference>
<reference evidence="21" key="1">
    <citation type="submission" date="2016-12" db="EMBL/GenBank/DDBJ databases">
        <title>Draft Genome Sequences od Carboxydothermus pertinax and islandicus, Hydrogenogenic Carboxydotrophic Bacteria.</title>
        <authorList>
            <person name="Fukuyama Y."/>
            <person name="Ohmae K."/>
            <person name="Yoneda Y."/>
            <person name="Yoshida T."/>
            <person name="Sako Y."/>
        </authorList>
    </citation>
    <scope>NUCLEOTIDE SEQUENCE [LARGE SCALE GENOMIC DNA]</scope>
    <source>
        <strain evidence="21">SET</strain>
    </source>
</reference>
<evidence type="ECO:0000256" key="1">
    <source>
        <dbReference type="ARBA" id="ARBA00004496"/>
    </source>
</evidence>
<dbReference type="Proteomes" id="UP000187338">
    <property type="component" value="Unassembled WGS sequence"/>
</dbReference>
<dbReference type="SUPFAM" id="SSF54991">
    <property type="entry name" value="Anticodon-binding domain of PheRS"/>
    <property type="match status" value="1"/>
</dbReference>
<dbReference type="PANTHER" id="PTHR10947">
    <property type="entry name" value="PHENYLALANYL-TRNA SYNTHETASE BETA CHAIN AND LEUCINE-RICH REPEAT-CONTAINING PROTEIN 47"/>
    <property type="match status" value="1"/>
</dbReference>
<dbReference type="SUPFAM" id="SSF56037">
    <property type="entry name" value="PheT/TilS domain"/>
    <property type="match status" value="1"/>
</dbReference>
<evidence type="ECO:0000256" key="3">
    <source>
        <dbReference type="ARBA" id="ARBA00011209"/>
    </source>
</evidence>
<dbReference type="HAMAP" id="MF_00283">
    <property type="entry name" value="Phe_tRNA_synth_beta1"/>
    <property type="match status" value="1"/>
</dbReference>
<dbReference type="Gene3D" id="2.40.50.140">
    <property type="entry name" value="Nucleic acid-binding proteins"/>
    <property type="match status" value="1"/>
</dbReference>
<protein>
    <recommendedName>
        <fullName evidence="15">Phenylalanine--tRNA ligase beta subunit</fullName>
        <ecNumber evidence="15">6.1.1.20</ecNumber>
    </recommendedName>
    <alternativeName>
        <fullName evidence="15">Phenylalanyl-tRNA synthetase beta subunit</fullName>
        <shortName evidence="15">PheRS</shortName>
    </alternativeName>
</protein>
<dbReference type="Gene3D" id="3.30.930.10">
    <property type="entry name" value="Bira Bifunctional Protein, Domain 2"/>
    <property type="match status" value="1"/>
</dbReference>
<dbReference type="InterPro" id="IPR012340">
    <property type="entry name" value="NA-bd_OB-fold"/>
</dbReference>
<feature type="domain" description="TRNA-binding" evidence="17">
    <location>
        <begin position="38"/>
        <end position="148"/>
    </location>
</feature>
<keyword evidence="12 15" id="KW-0648">Protein biosynthesis</keyword>
<comment type="similarity">
    <text evidence="2 15">Belongs to the phenylalanyl-tRNA synthetase beta subunit family. Type 1 subfamily.</text>
</comment>
<feature type="binding site" evidence="15">
    <location>
        <position position="459"/>
    </location>
    <ligand>
        <name>Mg(2+)</name>
        <dbReference type="ChEBI" id="CHEBI:18420"/>
        <note>shared with alpha subunit</note>
    </ligand>
</feature>
<keyword evidence="7 15" id="KW-0479">Metal-binding</keyword>
<dbReference type="GO" id="GO:0016740">
    <property type="term" value="F:transferase activity"/>
    <property type="evidence" value="ECO:0007669"/>
    <property type="project" value="UniProtKB-ARBA"/>
</dbReference>
<dbReference type="PROSITE" id="PS50886">
    <property type="entry name" value="TRBD"/>
    <property type="match status" value="1"/>
</dbReference>
<dbReference type="PROSITE" id="PS51483">
    <property type="entry name" value="B5"/>
    <property type="match status" value="1"/>
</dbReference>
<evidence type="ECO:0000259" key="18">
    <source>
        <dbReference type="PROSITE" id="PS51447"/>
    </source>
</evidence>
<dbReference type="OrthoDB" id="9805455at2"/>
<dbReference type="GO" id="GO:0000049">
    <property type="term" value="F:tRNA binding"/>
    <property type="evidence" value="ECO:0007669"/>
    <property type="project" value="UniProtKB-UniRule"/>
</dbReference>
<evidence type="ECO:0000256" key="14">
    <source>
        <dbReference type="ARBA" id="ARBA00049255"/>
    </source>
</evidence>
<evidence type="ECO:0000256" key="5">
    <source>
        <dbReference type="ARBA" id="ARBA00022555"/>
    </source>
</evidence>
<dbReference type="FunFam" id="3.30.70.380:FF:000001">
    <property type="entry name" value="Phenylalanine--tRNA ligase beta subunit"/>
    <property type="match status" value="1"/>
</dbReference>
<keyword evidence="21" id="KW-1185">Reference proteome</keyword>
<dbReference type="InterPro" id="IPR002547">
    <property type="entry name" value="tRNA-bd_dom"/>
</dbReference>
<comment type="cofactor">
    <cofactor evidence="15">
        <name>Mg(2+)</name>
        <dbReference type="ChEBI" id="CHEBI:18420"/>
    </cofactor>
    <text evidence="15">Binds 2 magnesium ions per tetramer.</text>
</comment>
<dbReference type="STRING" id="661089.ciss_10550"/>
<dbReference type="InterPro" id="IPR005147">
    <property type="entry name" value="tRNA_synthase_B5-dom"/>
</dbReference>
<evidence type="ECO:0000256" key="8">
    <source>
        <dbReference type="ARBA" id="ARBA00022741"/>
    </source>
</evidence>
<keyword evidence="11 16" id="KW-0694">RNA-binding</keyword>
<dbReference type="InterPro" id="IPR004532">
    <property type="entry name" value="Phe-tRNA-ligase_IIc_bsu_bact"/>
</dbReference>
<dbReference type="SUPFAM" id="SSF55681">
    <property type="entry name" value="Class II aaRS and biotin synthetases"/>
    <property type="match status" value="1"/>
</dbReference>
<comment type="catalytic activity">
    <reaction evidence="14 15">
        <text>tRNA(Phe) + L-phenylalanine + ATP = L-phenylalanyl-tRNA(Phe) + AMP + diphosphate + H(+)</text>
        <dbReference type="Rhea" id="RHEA:19413"/>
        <dbReference type="Rhea" id="RHEA-COMP:9668"/>
        <dbReference type="Rhea" id="RHEA-COMP:9699"/>
        <dbReference type="ChEBI" id="CHEBI:15378"/>
        <dbReference type="ChEBI" id="CHEBI:30616"/>
        <dbReference type="ChEBI" id="CHEBI:33019"/>
        <dbReference type="ChEBI" id="CHEBI:58095"/>
        <dbReference type="ChEBI" id="CHEBI:78442"/>
        <dbReference type="ChEBI" id="CHEBI:78531"/>
        <dbReference type="ChEBI" id="CHEBI:456215"/>
        <dbReference type="EC" id="6.1.1.20"/>
    </reaction>
</comment>
<evidence type="ECO:0000256" key="13">
    <source>
        <dbReference type="ARBA" id="ARBA00023146"/>
    </source>
</evidence>
<dbReference type="GO" id="GO:0006432">
    <property type="term" value="P:phenylalanyl-tRNA aminoacylation"/>
    <property type="evidence" value="ECO:0007669"/>
    <property type="project" value="UniProtKB-UniRule"/>
</dbReference>
<dbReference type="InterPro" id="IPR033714">
    <property type="entry name" value="tRNA_bind_bactPheRS"/>
</dbReference>
<evidence type="ECO:0000313" key="21">
    <source>
        <dbReference type="Proteomes" id="UP000187338"/>
    </source>
</evidence>
<feature type="domain" description="FDX-ACB" evidence="18">
    <location>
        <begin position="703"/>
        <end position="796"/>
    </location>
</feature>
<dbReference type="InterPro" id="IPR041616">
    <property type="entry name" value="PheRS_beta_core"/>
</dbReference>
<dbReference type="SMART" id="SM00874">
    <property type="entry name" value="B5"/>
    <property type="match status" value="1"/>
</dbReference>
<accession>A0A1L8D1S2</accession>
<feature type="binding site" evidence="15">
    <location>
        <position position="453"/>
    </location>
    <ligand>
        <name>Mg(2+)</name>
        <dbReference type="ChEBI" id="CHEBI:18420"/>
        <note>shared with alpha subunit</note>
    </ligand>
</feature>
<gene>
    <name evidence="15" type="primary">pheT</name>
    <name evidence="20" type="ORF">ciss_10550</name>
</gene>
<evidence type="ECO:0000259" key="19">
    <source>
        <dbReference type="PROSITE" id="PS51483"/>
    </source>
</evidence>
<dbReference type="SMART" id="SM00896">
    <property type="entry name" value="FDX-ACB"/>
    <property type="match status" value="1"/>
</dbReference>
<evidence type="ECO:0000313" key="20">
    <source>
        <dbReference type="EMBL" id="GAV25122.1"/>
    </source>
</evidence>
<evidence type="ECO:0000256" key="15">
    <source>
        <dbReference type="HAMAP-Rule" id="MF_00283"/>
    </source>
</evidence>
<evidence type="ECO:0000256" key="12">
    <source>
        <dbReference type="ARBA" id="ARBA00022917"/>
    </source>
</evidence>
<keyword evidence="9 15" id="KW-0067">ATP-binding</keyword>
<dbReference type="SMART" id="SM00873">
    <property type="entry name" value="B3_4"/>
    <property type="match status" value="1"/>
</dbReference>
<proteinExistence type="inferred from homology"/>
<dbReference type="Pfam" id="PF03147">
    <property type="entry name" value="FDX-ACB"/>
    <property type="match status" value="1"/>
</dbReference>
<evidence type="ECO:0000256" key="10">
    <source>
        <dbReference type="ARBA" id="ARBA00022842"/>
    </source>
</evidence>
<sequence length="798" mass="88974">MNISYNWLQEFCEIPYAARELGEKLTSVGIAVEKVTYLGNYEKVVVGEVLEVENLPGTELFKAKVSTGKEIFEVITGAKNVFAGFKYPFALPGAKLANGVTIEERRIRGVVSRGMLLSAEELGLLERKGAEPGLMLLPQEAPVGEKIEKVLELDDYLLELDLTPNRGDCLSVLGVAREVAALTGHRLKLAEPELPRVNGRCPVKITIENPELCGRYMGIVIENVKVGPSPLWLEQRLRKAGIRPINNIVDVTNYILLEYGQPLHAFDLDKLATPEIIIRNAREGEKIITLDGVERELAPEMLVIADREKPIAVAGIMGGQNTEVDDNTKTVFIEAAWFNPVSVRKTARKLGLRTDASQRFEKNVDIEGIKRALIKAALMICELCGGTIRGQYEDVYPKKFTPKVIAVSLSKAEEFLGISLDAKQVVEILESLGFTVTVGEKKIFVEVPSYRPDVSLEADIYEEIARYLGYNNFPDTMPIGITTSGFSPEYNFEYKVKNLLTALGMQEIITYSFINPDSYAKLGLSVDEVLAKSVVLLNPLSIEQSVMRTTLLPGLLDIAKRNENRQQESLLLFEMGNVFEKSGEDLPKETKLIGGIALGYSRGDWYNKPRKYDFYYVKGILESFFTSLGINNFSFAAAKDLPFLHPGKAARVYLENTEIGYLGELHPLVQKKYEFKNTPIVFELNYDLLKILIPVETKYTPLSPYPEVKRDIALLVDRETPAATCIEVIKGLAINTLKNIEIFDVYEGEKLGPNKKSIAISLTFSSTEKTLSEEEINNFIAQILNALEAKTGAKLRNF</sequence>
<comment type="subunit">
    <text evidence="3 15">Tetramer of two alpha and two beta subunits.</text>
</comment>
<dbReference type="NCBIfam" id="TIGR00472">
    <property type="entry name" value="pheT_bact"/>
    <property type="match status" value="1"/>
</dbReference>
<evidence type="ECO:0000256" key="2">
    <source>
        <dbReference type="ARBA" id="ARBA00008653"/>
    </source>
</evidence>
<dbReference type="GO" id="GO:0000287">
    <property type="term" value="F:magnesium ion binding"/>
    <property type="evidence" value="ECO:0007669"/>
    <property type="project" value="UniProtKB-UniRule"/>
</dbReference>
<dbReference type="InterPro" id="IPR045060">
    <property type="entry name" value="Phe-tRNA-ligase_IIc_bsu"/>
</dbReference>
<dbReference type="PANTHER" id="PTHR10947:SF0">
    <property type="entry name" value="PHENYLALANINE--TRNA LIGASE BETA SUBUNIT"/>
    <property type="match status" value="1"/>
</dbReference>
<keyword evidence="8 15" id="KW-0547">Nucleotide-binding</keyword>
<feature type="binding site" evidence="15">
    <location>
        <position position="462"/>
    </location>
    <ligand>
        <name>Mg(2+)</name>
        <dbReference type="ChEBI" id="CHEBI:18420"/>
        <note>shared with alpha subunit</note>
    </ligand>
</feature>
<dbReference type="Pfam" id="PF17759">
    <property type="entry name" value="tRNA_synthFbeta"/>
    <property type="match status" value="1"/>
</dbReference>
<keyword evidence="10 15" id="KW-0460">Magnesium</keyword>
<dbReference type="InterPro" id="IPR009061">
    <property type="entry name" value="DNA-bd_dom_put_sf"/>
</dbReference>
<dbReference type="PROSITE" id="PS51447">
    <property type="entry name" value="FDX_ACB"/>
    <property type="match status" value="1"/>
</dbReference>
<evidence type="ECO:0000256" key="9">
    <source>
        <dbReference type="ARBA" id="ARBA00022840"/>
    </source>
</evidence>
<organism evidence="20 21">
    <name type="scientific">Carboxydothermus islandicus</name>
    <dbReference type="NCBI Taxonomy" id="661089"/>
    <lineage>
        <taxon>Bacteria</taxon>
        <taxon>Bacillati</taxon>
        <taxon>Bacillota</taxon>
        <taxon>Clostridia</taxon>
        <taxon>Thermoanaerobacterales</taxon>
        <taxon>Thermoanaerobacteraceae</taxon>
        <taxon>Carboxydothermus</taxon>
    </lineage>
</organism>
<keyword evidence="13 15" id="KW-0030">Aminoacyl-tRNA synthetase</keyword>
<evidence type="ECO:0000259" key="17">
    <source>
        <dbReference type="PROSITE" id="PS50886"/>
    </source>
</evidence>
<dbReference type="RefSeq" id="WP_075865291.1">
    <property type="nucleotide sequence ID" value="NZ_BDJL01000031.1"/>
</dbReference>
<dbReference type="CDD" id="cd00769">
    <property type="entry name" value="PheRS_beta_core"/>
    <property type="match status" value="1"/>
</dbReference>
<evidence type="ECO:0000256" key="11">
    <source>
        <dbReference type="ARBA" id="ARBA00022884"/>
    </source>
</evidence>
<dbReference type="SUPFAM" id="SSF50249">
    <property type="entry name" value="Nucleic acid-binding proteins"/>
    <property type="match status" value="1"/>
</dbReference>
<evidence type="ECO:0000256" key="6">
    <source>
        <dbReference type="ARBA" id="ARBA00022598"/>
    </source>
</evidence>
<dbReference type="InterPro" id="IPR036690">
    <property type="entry name" value="Fdx_antiC-bd_sf"/>
</dbReference>
<feature type="domain" description="B5" evidence="19">
    <location>
        <begin position="400"/>
        <end position="475"/>
    </location>
</feature>
<dbReference type="GO" id="GO:0005524">
    <property type="term" value="F:ATP binding"/>
    <property type="evidence" value="ECO:0007669"/>
    <property type="project" value="UniProtKB-UniRule"/>
</dbReference>
<dbReference type="EC" id="6.1.1.20" evidence="15"/>
<dbReference type="Gene3D" id="3.30.56.10">
    <property type="match status" value="2"/>
</dbReference>
<dbReference type="InterPro" id="IPR020825">
    <property type="entry name" value="Phe-tRNA_synthase-like_B3/B4"/>
</dbReference>
<dbReference type="Pfam" id="PF03484">
    <property type="entry name" value="B5"/>
    <property type="match status" value="1"/>
</dbReference>
<dbReference type="InterPro" id="IPR005146">
    <property type="entry name" value="B3/B4_tRNA-bd"/>
</dbReference>
<name>A0A1L8D1S2_9THEO</name>
<feature type="binding site" evidence="15">
    <location>
        <position position="463"/>
    </location>
    <ligand>
        <name>Mg(2+)</name>
        <dbReference type="ChEBI" id="CHEBI:18420"/>
        <note>shared with alpha subunit</note>
    </ligand>
</feature>
<evidence type="ECO:0000256" key="4">
    <source>
        <dbReference type="ARBA" id="ARBA00022490"/>
    </source>
</evidence>
<dbReference type="Pfam" id="PF03483">
    <property type="entry name" value="B3_4"/>
    <property type="match status" value="1"/>
</dbReference>
<dbReference type="InterPro" id="IPR005121">
    <property type="entry name" value="Fdx_antiC-bd"/>
</dbReference>
<dbReference type="FunFam" id="3.30.930.10:FF:000022">
    <property type="entry name" value="Phenylalanine--tRNA ligase beta subunit"/>
    <property type="match status" value="1"/>
</dbReference>
<dbReference type="Pfam" id="PF01588">
    <property type="entry name" value="tRNA_bind"/>
    <property type="match status" value="1"/>
</dbReference>
<dbReference type="AlphaFoldDB" id="A0A1L8D1S2"/>
<dbReference type="Gene3D" id="3.50.40.10">
    <property type="entry name" value="Phenylalanyl-trna Synthetase, Chain B, domain 3"/>
    <property type="match status" value="1"/>
</dbReference>
<dbReference type="EMBL" id="BDJL01000031">
    <property type="protein sequence ID" value="GAV25122.1"/>
    <property type="molecule type" value="Genomic_DNA"/>
</dbReference>
<keyword evidence="6 15" id="KW-0436">Ligase</keyword>
<dbReference type="Gene3D" id="3.30.70.380">
    <property type="entry name" value="Ferrodoxin-fold anticodon-binding domain"/>
    <property type="match status" value="1"/>
</dbReference>